<dbReference type="GO" id="GO:0004830">
    <property type="term" value="F:tryptophan-tRNA ligase activity"/>
    <property type="evidence" value="ECO:0007669"/>
    <property type="project" value="UniProtKB-EC"/>
</dbReference>
<comment type="caution">
    <text evidence="1">The sequence shown here is derived from an EMBL/GenBank/DDBJ whole genome shotgun (WGS) entry which is preliminary data.</text>
</comment>
<evidence type="ECO:0000313" key="2">
    <source>
        <dbReference type="Proteomes" id="UP000004318"/>
    </source>
</evidence>
<organism evidence="1 2">
    <name type="scientific">Pseudooceanicola batsensis (strain ATCC BAA-863 / DSM 15984 / KCTC 12145 / HTCC2597)</name>
    <name type="common">Oceanicola batsensis</name>
    <dbReference type="NCBI Taxonomy" id="252305"/>
    <lineage>
        <taxon>Bacteria</taxon>
        <taxon>Pseudomonadati</taxon>
        <taxon>Pseudomonadota</taxon>
        <taxon>Alphaproteobacteria</taxon>
        <taxon>Rhodobacterales</taxon>
        <taxon>Paracoccaceae</taxon>
        <taxon>Pseudooceanicola</taxon>
    </lineage>
</organism>
<dbReference type="STRING" id="252305.OB2597_08309"/>
<dbReference type="AlphaFoldDB" id="A3TUD4"/>
<sequence length="22" mass="2524">MDDSHVAMENITTIAMTWWLAS</sequence>
<evidence type="ECO:0000313" key="1">
    <source>
        <dbReference type="EMBL" id="EAQ04130.1"/>
    </source>
</evidence>
<protein>
    <submittedName>
        <fullName evidence="1">Tryptophanyl-tRNA synthetase</fullName>
        <ecNumber evidence="1">6.1.1.2</ecNumber>
    </submittedName>
</protein>
<dbReference type="EMBL" id="AAMO01000002">
    <property type="protein sequence ID" value="EAQ04130.1"/>
    <property type="molecule type" value="Genomic_DNA"/>
</dbReference>
<keyword evidence="1" id="KW-0030">Aminoacyl-tRNA synthetase</keyword>
<keyword evidence="1" id="KW-0436">Ligase</keyword>
<keyword evidence="2" id="KW-1185">Reference proteome</keyword>
<dbReference type="HOGENOM" id="CLU_3424850_0_0_5"/>
<reference evidence="1 2" key="1">
    <citation type="journal article" date="2010" name="J. Bacteriol.">
        <title>Genome sequences of Oceanicola granulosus HTCC2516(T) and Oceanicola batsensis HTCC2597(TDelta).</title>
        <authorList>
            <person name="Thrash J.C."/>
            <person name="Cho J.C."/>
            <person name="Vergin K.L."/>
            <person name="Giovannoni S.J."/>
        </authorList>
    </citation>
    <scope>NUCLEOTIDE SEQUENCE [LARGE SCALE GENOMIC DNA]</scope>
    <source>
        <strain evidence="2">ATCC BAA-863 / DSM 15984 / KCTC 12145 / HTCC2597</strain>
    </source>
</reference>
<accession>A3TUD4</accession>
<dbReference type="EC" id="6.1.1.2" evidence="1"/>
<gene>
    <name evidence="1" type="ORF">OB2597_08309</name>
</gene>
<proteinExistence type="predicted"/>
<name>A3TUD4_PSEBH</name>
<dbReference type="Proteomes" id="UP000004318">
    <property type="component" value="Unassembled WGS sequence"/>
</dbReference>